<organism evidence="2 3">
    <name type="scientific">Musa acuminata subsp. malaccensis</name>
    <name type="common">Wild banana</name>
    <name type="synonym">Musa malaccensis</name>
    <dbReference type="NCBI Taxonomy" id="214687"/>
    <lineage>
        <taxon>Eukaryota</taxon>
        <taxon>Viridiplantae</taxon>
        <taxon>Streptophyta</taxon>
        <taxon>Embryophyta</taxon>
        <taxon>Tracheophyta</taxon>
        <taxon>Spermatophyta</taxon>
        <taxon>Magnoliopsida</taxon>
        <taxon>Liliopsida</taxon>
        <taxon>Zingiberales</taxon>
        <taxon>Musaceae</taxon>
        <taxon>Musa</taxon>
    </lineage>
</organism>
<reference evidence="2" key="1">
    <citation type="submission" date="2021-05" db="UniProtKB">
        <authorList>
            <consortium name="EnsemblPlants"/>
        </authorList>
    </citation>
    <scope>IDENTIFICATION</scope>
    <source>
        <strain evidence="2">subsp. malaccensis</strain>
    </source>
</reference>
<dbReference type="PANTHER" id="PTHR15629:SF2">
    <property type="entry name" value="SH3 DOMAIN-CONTAINING YSC84-LIKE PROTEIN 1"/>
    <property type="match status" value="1"/>
</dbReference>
<proteinExistence type="predicted"/>
<dbReference type="EnsemblPlants" id="Ma01_t15190.1">
    <property type="protein sequence ID" value="Ma01_p15190.1"/>
    <property type="gene ID" value="Ma01_g15190"/>
</dbReference>
<accession>A0A804HUB7</accession>
<evidence type="ECO:0000313" key="2">
    <source>
        <dbReference type="EnsemblPlants" id="Ma01_p15190.1"/>
    </source>
</evidence>
<dbReference type="InterPro" id="IPR051702">
    <property type="entry name" value="SH3_domain_YSC84-like"/>
</dbReference>
<dbReference type="Pfam" id="PF04366">
    <property type="entry name" value="Ysc84"/>
    <property type="match status" value="1"/>
</dbReference>
<dbReference type="AlphaFoldDB" id="A0A804HUB7"/>
<keyword evidence="3" id="KW-1185">Reference proteome</keyword>
<evidence type="ECO:0000313" key="3">
    <source>
        <dbReference type="Proteomes" id="UP000012960"/>
    </source>
</evidence>
<dbReference type="Proteomes" id="UP000012960">
    <property type="component" value="Unplaced"/>
</dbReference>
<dbReference type="Gramene" id="Ma01_t15190.1">
    <property type="protein sequence ID" value="Ma01_p15190.1"/>
    <property type="gene ID" value="Ma01_g15190"/>
</dbReference>
<name>A0A804HUB7_MUSAM</name>
<dbReference type="InParanoid" id="A0A804HUB7"/>
<evidence type="ECO:0000259" key="1">
    <source>
        <dbReference type="Pfam" id="PF04366"/>
    </source>
</evidence>
<dbReference type="InterPro" id="IPR007461">
    <property type="entry name" value="Ysc84_actin-binding"/>
</dbReference>
<dbReference type="PANTHER" id="PTHR15629">
    <property type="entry name" value="SH3YL1 PROTEIN"/>
    <property type="match status" value="1"/>
</dbReference>
<feature type="domain" description="Ysc84 actin-binding" evidence="1">
    <location>
        <begin position="2"/>
        <end position="64"/>
    </location>
</feature>
<sequence>MDFIVVLHGSKAVKAFSSNMHISLGAGLSFAAGPVGRVFEADLRAGDKGSGMCYTYSCSKGNFFLFYIDACIQLND</sequence>
<protein>
    <recommendedName>
        <fullName evidence="1">Ysc84 actin-binding domain-containing protein</fullName>
    </recommendedName>
</protein>